<dbReference type="InterPro" id="IPR042171">
    <property type="entry name" value="Acyl-CoA_hotdog"/>
</dbReference>
<evidence type="ECO:0000259" key="1">
    <source>
        <dbReference type="Pfam" id="PF13622"/>
    </source>
</evidence>
<sequence>MSTMPPAESFYEPLGEDAFASTPATAGPWSPDFQHGGPVSALLGRAFERHDPAPGTRVARVTVEILNPVPVAPLRVAVRTVRPGRRVSLLEAELSHDGRPVARATGWRIAAAPAHVEPTDHAPAPPPLPDDADTVAAWPGAHLDGYLSAMEWRHTDGSFTRRGPGRAWARSRIPLVAGESDSPLVRALVLADSASGVGAQLDFAKLLVINTDVTVALHRDPVGEWLCMDARVHASPGGSALAQASLADTSGEIGQVLQTLLVDEHRS</sequence>
<proteinExistence type="predicted"/>
<evidence type="ECO:0000313" key="4">
    <source>
        <dbReference type="Proteomes" id="UP001165124"/>
    </source>
</evidence>
<dbReference type="InterPro" id="IPR049450">
    <property type="entry name" value="ACOT8-like_C"/>
</dbReference>
<name>A0A9W6PYM6_9ACTN</name>
<dbReference type="SUPFAM" id="SSF54637">
    <property type="entry name" value="Thioesterase/thiol ester dehydrase-isomerase"/>
    <property type="match status" value="2"/>
</dbReference>
<evidence type="ECO:0008006" key="5">
    <source>
        <dbReference type="Google" id="ProtNLM"/>
    </source>
</evidence>
<feature type="domain" description="Acyl-CoA thioesterase-like C-terminal" evidence="2">
    <location>
        <begin position="129"/>
        <end position="262"/>
    </location>
</feature>
<dbReference type="Pfam" id="PF20789">
    <property type="entry name" value="4HBT_3C"/>
    <property type="match status" value="1"/>
</dbReference>
<evidence type="ECO:0000313" key="3">
    <source>
        <dbReference type="EMBL" id="GLW66232.1"/>
    </source>
</evidence>
<protein>
    <recommendedName>
        <fullName evidence="5">Thioesterase family protein</fullName>
    </recommendedName>
</protein>
<gene>
    <name evidence="3" type="ORF">Arub01_44760</name>
</gene>
<evidence type="ECO:0000259" key="2">
    <source>
        <dbReference type="Pfam" id="PF20789"/>
    </source>
</evidence>
<feature type="domain" description="Acyl-CoA thioesterase-like N-terminal HotDog" evidence="1">
    <location>
        <begin position="26"/>
        <end position="108"/>
    </location>
</feature>
<comment type="caution">
    <text evidence="3">The sequence shown here is derived from an EMBL/GenBank/DDBJ whole genome shotgun (WGS) entry which is preliminary data.</text>
</comment>
<dbReference type="Gene3D" id="2.40.160.210">
    <property type="entry name" value="Acyl-CoA thioesterase, double hotdog domain"/>
    <property type="match status" value="1"/>
</dbReference>
<dbReference type="Pfam" id="PF13622">
    <property type="entry name" value="4HBT_3"/>
    <property type="match status" value="1"/>
</dbReference>
<dbReference type="InterPro" id="IPR029069">
    <property type="entry name" value="HotDog_dom_sf"/>
</dbReference>
<reference evidence="3" key="1">
    <citation type="submission" date="2023-02" db="EMBL/GenBank/DDBJ databases">
        <title>Actinomadura rubrobrunea NBRC 14622.</title>
        <authorList>
            <person name="Ichikawa N."/>
            <person name="Sato H."/>
            <person name="Tonouchi N."/>
        </authorList>
    </citation>
    <scope>NUCLEOTIDE SEQUENCE</scope>
    <source>
        <strain evidence="3">NBRC 14622</strain>
    </source>
</reference>
<dbReference type="AlphaFoldDB" id="A0A9W6PYM6"/>
<dbReference type="EMBL" id="BSRZ01000013">
    <property type="protein sequence ID" value="GLW66232.1"/>
    <property type="molecule type" value="Genomic_DNA"/>
</dbReference>
<accession>A0A9W6PYM6</accession>
<dbReference type="Proteomes" id="UP001165124">
    <property type="component" value="Unassembled WGS sequence"/>
</dbReference>
<organism evidence="3 4">
    <name type="scientific">Actinomadura rubrobrunea</name>
    <dbReference type="NCBI Taxonomy" id="115335"/>
    <lineage>
        <taxon>Bacteria</taxon>
        <taxon>Bacillati</taxon>
        <taxon>Actinomycetota</taxon>
        <taxon>Actinomycetes</taxon>
        <taxon>Streptosporangiales</taxon>
        <taxon>Thermomonosporaceae</taxon>
        <taxon>Actinomadura</taxon>
    </lineage>
</organism>
<dbReference type="InterPro" id="IPR049449">
    <property type="entry name" value="TesB_ACOT8-like_N"/>
</dbReference>
<keyword evidence="4" id="KW-1185">Reference proteome</keyword>